<sequence>MTIRDSVEWTHGYLQGRLYALPHNPSQLYGQLLSKATRILTVPLPFASFLILPFFGGSPATINFLIFYLTWASFVATHGQFQVEIRGTLLVRLVCFLGPALGSLIFDASLPSASKKMKAKGERHMPRTLGRKRLTGIVSVATVNVLLGVALQAVLEYVATRMLHVRSLIKVTAAVPLPWTIIKDVVKGILIRGTLRYAIHRFWLHTYQAPLKTWHLQWQHSIKLPFALVAAYDHPLSYLLSIWAPAFVPAVIFRYHVLSWHILLAVDSLLDLSIHSGYAVLPSSIIIPGMARRIDAHFEAVSKGSNAGKFGTLGFLD</sequence>
<protein>
    <recommendedName>
        <fullName evidence="2">Fatty acid hydroxylase domain-containing protein</fullName>
    </recommendedName>
</protein>
<reference evidence="3" key="1">
    <citation type="journal article" date="2020" name="Stud. Mycol.">
        <title>101 Dothideomycetes genomes: a test case for predicting lifestyles and emergence of pathogens.</title>
        <authorList>
            <person name="Haridas S."/>
            <person name="Albert R."/>
            <person name="Binder M."/>
            <person name="Bloem J."/>
            <person name="Labutti K."/>
            <person name="Salamov A."/>
            <person name="Andreopoulos B."/>
            <person name="Baker S."/>
            <person name="Barry K."/>
            <person name="Bills G."/>
            <person name="Bluhm B."/>
            <person name="Cannon C."/>
            <person name="Castanera R."/>
            <person name="Culley D."/>
            <person name="Daum C."/>
            <person name="Ezra D."/>
            <person name="Gonzalez J."/>
            <person name="Henrissat B."/>
            <person name="Kuo A."/>
            <person name="Liang C."/>
            <person name="Lipzen A."/>
            <person name="Lutzoni F."/>
            <person name="Magnuson J."/>
            <person name="Mondo S."/>
            <person name="Nolan M."/>
            <person name="Ohm R."/>
            <person name="Pangilinan J."/>
            <person name="Park H.-J."/>
            <person name="Ramirez L."/>
            <person name="Alfaro M."/>
            <person name="Sun H."/>
            <person name="Tritt A."/>
            <person name="Yoshinaga Y."/>
            <person name="Zwiers L.-H."/>
            <person name="Turgeon B."/>
            <person name="Goodwin S."/>
            <person name="Spatafora J."/>
            <person name="Crous P."/>
            <person name="Grigoriev I."/>
        </authorList>
    </citation>
    <scope>NUCLEOTIDE SEQUENCE</scope>
    <source>
        <strain evidence="3">CBS 116005</strain>
    </source>
</reference>
<dbReference type="GO" id="GO:0005506">
    <property type="term" value="F:iron ion binding"/>
    <property type="evidence" value="ECO:0007669"/>
    <property type="project" value="InterPro"/>
</dbReference>
<keyword evidence="4" id="KW-1185">Reference proteome</keyword>
<dbReference type="GO" id="GO:0016491">
    <property type="term" value="F:oxidoreductase activity"/>
    <property type="evidence" value="ECO:0007669"/>
    <property type="project" value="InterPro"/>
</dbReference>
<feature type="domain" description="Fatty acid hydroxylase" evidence="2">
    <location>
        <begin position="186"/>
        <end position="311"/>
    </location>
</feature>
<gene>
    <name evidence="3" type="ORF">EJ03DRAFT_314819</name>
</gene>
<evidence type="ECO:0000256" key="1">
    <source>
        <dbReference type="SAM" id="Phobius"/>
    </source>
</evidence>
<keyword evidence="1" id="KW-0812">Transmembrane</keyword>
<dbReference type="Proteomes" id="UP000799436">
    <property type="component" value="Unassembled WGS sequence"/>
</dbReference>
<dbReference type="Pfam" id="PF04116">
    <property type="entry name" value="FA_hydroxylase"/>
    <property type="match status" value="1"/>
</dbReference>
<name>A0A6G1L4W0_9PEZI</name>
<evidence type="ECO:0000313" key="4">
    <source>
        <dbReference type="Proteomes" id="UP000799436"/>
    </source>
</evidence>
<keyword evidence="1" id="KW-0472">Membrane</keyword>
<dbReference type="OrthoDB" id="408954at2759"/>
<feature type="transmembrane region" description="Helical" evidence="1">
    <location>
        <begin position="134"/>
        <end position="155"/>
    </location>
</feature>
<proteinExistence type="predicted"/>
<organism evidence="3 4">
    <name type="scientific">Teratosphaeria nubilosa</name>
    <dbReference type="NCBI Taxonomy" id="161662"/>
    <lineage>
        <taxon>Eukaryota</taxon>
        <taxon>Fungi</taxon>
        <taxon>Dikarya</taxon>
        <taxon>Ascomycota</taxon>
        <taxon>Pezizomycotina</taxon>
        <taxon>Dothideomycetes</taxon>
        <taxon>Dothideomycetidae</taxon>
        <taxon>Mycosphaerellales</taxon>
        <taxon>Teratosphaeriaceae</taxon>
        <taxon>Teratosphaeria</taxon>
    </lineage>
</organism>
<dbReference type="GO" id="GO:0008610">
    <property type="term" value="P:lipid biosynthetic process"/>
    <property type="evidence" value="ECO:0007669"/>
    <property type="project" value="InterPro"/>
</dbReference>
<feature type="transmembrane region" description="Helical" evidence="1">
    <location>
        <begin position="89"/>
        <end position="113"/>
    </location>
</feature>
<evidence type="ECO:0000259" key="2">
    <source>
        <dbReference type="Pfam" id="PF04116"/>
    </source>
</evidence>
<accession>A0A6G1L4W0</accession>
<feature type="transmembrane region" description="Helical" evidence="1">
    <location>
        <begin position="44"/>
        <end position="69"/>
    </location>
</feature>
<dbReference type="EMBL" id="ML995849">
    <property type="protein sequence ID" value="KAF2767961.1"/>
    <property type="molecule type" value="Genomic_DNA"/>
</dbReference>
<dbReference type="AlphaFoldDB" id="A0A6G1L4W0"/>
<feature type="transmembrane region" description="Helical" evidence="1">
    <location>
        <begin position="236"/>
        <end position="255"/>
    </location>
</feature>
<dbReference type="InterPro" id="IPR006694">
    <property type="entry name" value="Fatty_acid_hydroxylase"/>
</dbReference>
<keyword evidence="1" id="KW-1133">Transmembrane helix</keyword>
<evidence type="ECO:0000313" key="3">
    <source>
        <dbReference type="EMBL" id="KAF2767961.1"/>
    </source>
</evidence>